<name>A0ACD0WD73_CLALS</name>
<dbReference type="EMBL" id="CP038484">
    <property type="protein sequence ID" value="QFZ25395.1"/>
    <property type="molecule type" value="Genomic_DNA"/>
</dbReference>
<gene>
    <name evidence="1" type="ORF">EJF14_10490</name>
</gene>
<protein>
    <submittedName>
        <fullName evidence="1">Ubiquitin carboxyl-terminal hydrolase</fullName>
    </submittedName>
</protein>
<evidence type="ECO:0000313" key="2">
    <source>
        <dbReference type="Proteomes" id="UP000326582"/>
    </source>
</evidence>
<reference evidence="2" key="1">
    <citation type="journal article" date="2019" name="MBio">
        <title>Comparative genomics for the elucidation of multidrug resistance (MDR) in Candida lusitaniae.</title>
        <authorList>
            <person name="Kannan A."/>
            <person name="Asner S.A."/>
            <person name="Trachsel E."/>
            <person name="Kelly S."/>
            <person name="Parker J."/>
            <person name="Sanglard D."/>
        </authorList>
    </citation>
    <scope>NUCLEOTIDE SEQUENCE [LARGE SCALE GENOMIC DNA]</scope>
    <source>
        <strain evidence="2">P1</strain>
    </source>
</reference>
<sequence length="375" mass="41090">MSDIEFPVKAITWSVYEQKTPILLQEENGPCPLIALVNTLLLASDIEARTTAWGKENAVLPESKESGSASSSPQPNGSARIKELLNKHVGDRVSLVELLACLGDALLERTQVEANVVSDLLESLPLLHTGLTVNPNLVSGGFPPQDLAAKIFDAFGLTFVHAWIWEPGHNKDADSVFPSLQTFDAVQDFLLTKDEETEPNAEVSAVSAWLDENSTQLTSHGLSVLDKQLPADSVAIFFRNNHFSTLYKADNHDLYLLLTDTAFIKRPEFVWQSVISASGKDDLFFSGDFTPINDELEPWASYPNDDMAVARQLQEEEDAATAQRLQASYNTKKSKQKGTTVSEGAKGAKEQPSKKASKKETKEGKSKKKGNCVIV</sequence>
<accession>A0ACD0WD73</accession>
<dbReference type="Proteomes" id="UP000326582">
    <property type="component" value="Chromosome 1"/>
</dbReference>
<proteinExistence type="predicted"/>
<keyword evidence="2" id="KW-1185">Reference proteome</keyword>
<evidence type="ECO:0000313" key="1">
    <source>
        <dbReference type="EMBL" id="QFZ25395.1"/>
    </source>
</evidence>
<keyword evidence="1" id="KW-0378">Hydrolase</keyword>
<organism evidence="1 2">
    <name type="scientific">Clavispora lusitaniae</name>
    <name type="common">Candida lusitaniae</name>
    <dbReference type="NCBI Taxonomy" id="36911"/>
    <lineage>
        <taxon>Eukaryota</taxon>
        <taxon>Fungi</taxon>
        <taxon>Dikarya</taxon>
        <taxon>Ascomycota</taxon>
        <taxon>Saccharomycotina</taxon>
        <taxon>Pichiomycetes</taxon>
        <taxon>Metschnikowiaceae</taxon>
        <taxon>Clavispora</taxon>
    </lineage>
</organism>